<keyword evidence="1" id="KW-0472">Membrane</keyword>
<evidence type="ECO:0000313" key="2">
    <source>
        <dbReference type="EMBL" id="CAI5441059.1"/>
    </source>
</evidence>
<accession>A0A9P1I9C7</accession>
<proteinExistence type="predicted"/>
<feature type="transmembrane region" description="Helical" evidence="1">
    <location>
        <begin position="15"/>
        <end position="40"/>
    </location>
</feature>
<feature type="transmembrane region" description="Helical" evidence="1">
    <location>
        <begin position="52"/>
        <end position="76"/>
    </location>
</feature>
<feature type="transmembrane region" description="Helical" evidence="1">
    <location>
        <begin position="193"/>
        <end position="220"/>
    </location>
</feature>
<keyword evidence="1" id="KW-0812">Transmembrane</keyword>
<keyword evidence="1" id="KW-1133">Transmembrane helix</keyword>
<sequence>MQNSSNTCPNQIPTYYTLTLTLLATLSFPINSTGVWLVWFHSPQMGKFKFCLLYLQIVTFMTENWFSYVSHGYFFFPMIAGFNNSNVAGLSAHATMIIWVFIFCFELPSIIICFLYRHDAAIGINNSRNILKYPNMFCLFFSHLLPIYTAGTLHLSQLTYEQKYYLLKTKYPQCLHFVDNNSFEMYDWTLNPWIEICGIGALTLVIIVSAYGSCLVLHTMHILHKLRVHMSAETFKMHKNALISLSMQCVIPSTLLIFPMYSLFLIVAYQIEEFHEYSNCAFFAICSHSCVSTIVMITTNSRYLSTLNNGLRSILHLRISTNGREQASISVPRTIVF</sequence>
<keyword evidence="3" id="KW-1185">Reference proteome</keyword>
<dbReference type="OrthoDB" id="5839434at2759"/>
<dbReference type="PANTHER" id="PTHR46964">
    <property type="entry name" value="SERPENTINE RECEPTOR, CLASS I-RELATED"/>
    <property type="match status" value="1"/>
</dbReference>
<feature type="transmembrane region" description="Helical" evidence="1">
    <location>
        <begin position="96"/>
        <end position="116"/>
    </location>
</feature>
<evidence type="ECO:0000256" key="1">
    <source>
        <dbReference type="SAM" id="Phobius"/>
    </source>
</evidence>
<feature type="transmembrane region" description="Helical" evidence="1">
    <location>
        <begin position="241"/>
        <end position="269"/>
    </location>
</feature>
<dbReference type="AlphaFoldDB" id="A0A9P1I9C7"/>
<gene>
    <name evidence="2" type="ORF">CAMP_LOCUS3696</name>
</gene>
<comment type="caution">
    <text evidence="2">The sequence shown here is derived from an EMBL/GenBank/DDBJ whole genome shotgun (WGS) entry which is preliminary data.</text>
</comment>
<feature type="transmembrane region" description="Helical" evidence="1">
    <location>
        <begin position="281"/>
        <end position="299"/>
    </location>
</feature>
<evidence type="ECO:0000313" key="3">
    <source>
        <dbReference type="Proteomes" id="UP001152747"/>
    </source>
</evidence>
<dbReference type="Pfam" id="PF10327">
    <property type="entry name" value="7TM_GPCR_Sri"/>
    <property type="match status" value="1"/>
</dbReference>
<organism evidence="2 3">
    <name type="scientific">Caenorhabditis angaria</name>
    <dbReference type="NCBI Taxonomy" id="860376"/>
    <lineage>
        <taxon>Eukaryota</taxon>
        <taxon>Metazoa</taxon>
        <taxon>Ecdysozoa</taxon>
        <taxon>Nematoda</taxon>
        <taxon>Chromadorea</taxon>
        <taxon>Rhabditida</taxon>
        <taxon>Rhabditina</taxon>
        <taxon>Rhabditomorpha</taxon>
        <taxon>Rhabditoidea</taxon>
        <taxon>Rhabditidae</taxon>
        <taxon>Peloderinae</taxon>
        <taxon>Caenorhabditis</taxon>
    </lineage>
</organism>
<dbReference type="Proteomes" id="UP001152747">
    <property type="component" value="Unassembled WGS sequence"/>
</dbReference>
<feature type="transmembrane region" description="Helical" evidence="1">
    <location>
        <begin position="137"/>
        <end position="156"/>
    </location>
</feature>
<protein>
    <submittedName>
        <fullName evidence="2">Uncharacterized protein</fullName>
    </submittedName>
</protein>
<dbReference type="InterPro" id="IPR019429">
    <property type="entry name" value="7TM_GPCR_serpentine_rcpt_Sri"/>
</dbReference>
<reference evidence="2" key="1">
    <citation type="submission" date="2022-11" db="EMBL/GenBank/DDBJ databases">
        <authorList>
            <person name="Kikuchi T."/>
        </authorList>
    </citation>
    <scope>NUCLEOTIDE SEQUENCE</scope>
    <source>
        <strain evidence="2">PS1010</strain>
    </source>
</reference>
<name>A0A9P1I9C7_9PELO</name>
<dbReference type="EMBL" id="CANHGI010000002">
    <property type="protein sequence ID" value="CAI5441059.1"/>
    <property type="molecule type" value="Genomic_DNA"/>
</dbReference>